<proteinExistence type="predicted"/>
<accession>A0A1G2PQA0</accession>
<dbReference type="AlphaFoldDB" id="A0A1G2PQA0"/>
<comment type="caution">
    <text evidence="1">The sequence shown here is derived from an EMBL/GenBank/DDBJ whole genome shotgun (WGS) entry which is preliminary data.</text>
</comment>
<gene>
    <name evidence="1" type="ORF">A3A97_01365</name>
</gene>
<dbReference type="Proteomes" id="UP000176951">
    <property type="component" value="Unassembled WGS sequence"/>
</dbReference>
<evidence type="ECO:0000313" key="2">
    <source>
        <dbReference type="Proteomes" id="UP000176951"/>
    </source>
</evidence>
<reference evidence="1 2" key="1">
    <citation type="journal article" date="2016" name="Nat. Commun.">
        <title>Thousands of microbial genomes shed light on interconnected biogeochemical processes in an aquifer system.</title>
        <authorList>
            <person name="Anantharaman K."/>
            <person name="Brown C.T."/>
            <person name="Hug L.A."/>
            <person name="Sharon I."/>
            <person name="Castelle C.J."/>
            <person name="Probst A.J."/>
            <person name="Thomas B.C."/>
            <person name="Singh A."/>
            <person name="Wilkins M.J."/>
            <person name="Karaoz U."/>
            <person name="Brodie E.L."/>
            <person name="Williams K.H."/>
            <person name="Hubbard S.S."/>
            <person name="Banfield J.F."/>
        </authorList>
    </citation>
    <scope>NUCLEOTIDE SEQUENCE [LARGE SCALE GENOMIC DNA]</scope>
</reference>
<dbReference type="EMBL" id="MHSW01000035">
    <property type="protein sequence ID" value="OHA50516.1"/>
    <property type="molecule type" value="Genomic_DNA"/>
</dbReference>
<sequence>MNTITIPKKEYLRLKGLDQKFADLLRYFEYLTDIQKSRKEIRTKKYIAQEELFSLFKYKKYYAKY</sequence>
<name>A0A1G2PQA0_9BACT</name>
<organism evidence="1 2">
    <name type="scientific">Candidatus Terrybacteria bacterium RIFCSPLOWO2_01_FULL_40_23</name>
    <dbReference type="NCBI Taxonomy" id="1802366"/>
    <lineage>
        <taxon>Bacteria</taxon>
        <taxon>Candidatus Terryibacteriota</taxon>
    </lineage>
</organism>
<protein>
    <submittedName>
        <fullName evidence="1">Uncharacterized protein</fullName>
    </submittedName>
</protein>
<evidence type="ECO:0000313" key="1">
    <source>
        <dbReference type="EMBL" id="OHA50516.1"/>
    </source>
</evidence>